<proteinExistence type="inferred from homology"/>
<feature type="transmembrane region" description="Helical" evidence="5">
    <location>
        <begin position="61"/>
        <end position="80"/>
    </location>
</feature>
<comment type="caution">
    <text evidence="5">Lacks conserved residue(s) required for the propagation of feature annotation.</text>
</comment>
<evidence type="ECO:0000313" key="7">
    <source>
        <dbReference type="Proteomes" id="UP000014568"/>
    </source>
</evidence>
<keyword evidence="2 5" id="KW-0812">Transmembrane</keyword>
<keyword evidence="3 5" id="KW-1133">Transmembrane helix</keyword>
<dbReference type="eggNOG" id="COG5487">
    <property type="taxonomic scope" value="Bacteria"/>
</dbReference>
<evidence type="ECO:0000256" key="3">
    <source>
        <dbReference type="ARBA" id="ARBA00022989"/>
    </source>
</evidence>
<evidence type="ECO:0000256" key="2">
    <source>
        <dbReference type="ARBA" id="ARBA00022692"/>
    </source>
</evidence>
<dbReference type="NCBIfam" id="NF010227">
    <property type="entry name" value="PRK13682.1-2"/>
    <property type="match status" value="1"/>
</dbReference>
<sequence>MLLHIFLTKAYSTILLILYTDIYNKESWSTNMLRWSIIFAVLALIASLLGFSGVAQMSKDFAVILLIVALILAIIGFVAGRRG</sequence>
<dbReference type="HAMAP" id="MF_01361">
    <property type="entry name" value="UPF0391"/>
    <property type="match status" value="1"/>
</dbReference>
<organism evidence="6 7">
    <name type="scientific">Acinetobacter rudis CIP 110305</name>
    <dbReference type="NCBI Taxonomy" id="421052"/>
    <lineage>
        <taxon>Bacteria</taxon>
        <taxon>Pseudomonadati</taxon>
        <taxon>Pseudomonadota</taxon>
        <taxon>Gammaproteobacteria</taxon>
        <taxon>Moraxellales</taxon>
        <taxon>Moraxellaceae</taxon>
        <taxon>Acinetobacter</taxon>
    </lineage>
</organism>
<keyword evidence="4 5" id="KW-0472">Membrane</keyword>
<gene>
    <name evidence="6" type="ORF">F945_00081</name>
</gene>
<evidence type="ECO:0000256" key="4">
    <source>
        <dbReference type="ARBA" id="ARBA00023136"/>
    </source>
</evidence>
<dbReference type="Pfam" id="PF07043">
    <property type="entry name" value="DUF1328"/>
    <property type="match status" value="1"/>
</dbReference>
<dbReference type="PATRIC" id="fig|421052.3.peg.78"/>
<protein>
    <recommendedName>
        <fullName evidence="5">UPF0391 membrane protein F945_00081</fullName>
    </recommendedName>
</protein>
<evidence type="ECO:0000256" key="1">
    <source>
        <dbReference type="ARBA" id="ARBA00022475"/>
    </source>
</evidence>
<evidence type="ECO:0000256" key="5">
    <source>
        <dbReference type="HAMAP-Rule" id="MF_01361"/>
    </source>
</evidence>
<feature type="transmembrane region" description="Helical" evidence="5">
    <location>
        <begin position="35"/>
        <end position="55"/>
    </location>
</feature>
<name>S3PSQ6_9GAMM</name>
<accession>S3PSQ6</accession>
<dbReference type="HOGENOM" id="CLU_2535015_0_0_6"/>
<dbReference type="EMBL" id="ATGI01000001">
    <property type="protein sequence ID" value="EPF81746.1"/>
    <property type="molecule type" value="Genomic_DNA"/>
</dbReference>
<evidence type="ECO:0000313" key="6">
    <source>
        <dbReference type="EMBL" id="EPF81746.1"/>
    </source>
</evidence>
<keyword evidence="7" id="KW-1185">Reference proteome</keyword>
<comment type="caution">
    <text evidence="6">The sequence shown here is derived from an EMBL/GenBank/DDBJ whole genome shotgun (WGS) entry which is preliminary data.</text>
</comment>
<comment type="similarity">
    <text evidence="5">Belongs to the UPF0391 family.</text>
</comment>
<keyword evidence="1 5" id="KW-1003">Cell membrane</keyword>
<dbReference type="Proteomes" id="UP000014568">
    <property type="component" value="Unassembled WGS sequence"/>
</dbReference>
<feature type="transmembrane region" description="Helical" evidence="5">
    <location>
        <begin position="6"/>
        <end position="23"/>
    </location>
</feature>
<dbReference type="STRING" id="632955.GCA_000829675_02792"/>
<dbReference type="InterPro" id="IPR009760">
    <property type="entry name" value="DUF1328"/>
</dbReference>
<reference evidence="6 7" key="1">
    <citation type="submission" date="2013-06" db="EMBL/GenBank/DDBJ databases">
        <title>The Genome Sequence of Acinetobacter rudis CIP 110305.</title>
        <authorList>
            <consortium name="The Broad Institute Genome Sequencing Platform"/>
            <consortium name="The Broad Institute Genome Sequencing Center for Infectious Disease"/>
            <person name="Cerqueira G."/>
            <person name="Feldgarden M."/>
            <person name="Courvalin P."/>
            <person name="Perichon B."/>
            <person name="Grillot-Courvalin C."/>
            <person name="Clermont D."/>
            <person name="Rocha E."/>
            <person name="Yoon E.-J."/>
            <person name="Nemec A."/>
            <person name="Young S.K."/>
            <person name="Zeng Q."/>
            <person name="Gargeya S."/>
            <person name="Fitzgerald M."/>
            <person name="Abouelleil A."/>
            <person name="Alvarado L."/>
            <person name="Berlin A.M."/>
            <person name="Chapman S.B."/>
            <person name="Dewar J."/>
            <person name="Goldberg J."/>
            <person name="Griggs A."/>
            <person name="Gujja S."/>
            <person name="Hansen M."/>
            <person name="Howarth C."/>
            <person name="Imamovic A."/>
            <person name="Larimer J."/>
            <person name="McCowan C."/>
            <person name="Murphy C."/>
            <person name="Pearson M."/>
            <person name="Priest M."/>
            <person name="Roberts A."/>
            <person name="Saif S."/>
            <person name="Shea T."/>
            <person name="Sykes S."/>
            <person name="Wortman J."/>
            <person name="Nusbaum C."/>
            <person name="Birren B."/>
        </authorList>
    </citation>
    <scope>NUCLEOTIDE SEQUENCE [LARGE SCALE GENOMIC DNA]</scope>
    <source>
        <strain evidence="6 7">CIP 110305</strain>
    </source>
</reference>
<dbReference type="GO" id="GO:0005886">
    <property type="term" value="C:plasma membrane"/>
    <property type="evidence" value="ECO:0007669"/>
    <property type="project" value="UniProtKB-UniRule"/>
</dbReference>
<dbReference type="AlphaFoldDB" id="S3PSQ6"/>